<dbReference type="Pfam" id="PF20712">
    <property type="entry name" value="CyanoTRADDas_TM"/>
    <property type="match status" value="1"/>
</dbReference>
<feature type="transmembrane region" description="Helical" evidence="2">
    <location>
        <begin position="26"/>
        <end position="46"/>
    </location>
</feature>
<evidence type="ECO:0000313" key="5">
    <source>
        <dbReference type="Proteomes" id="UP001596058"/>
    </source>
</evidence>
<keyword evidence="2" id="KW-1133">Transmembrane helix</keyword>
<dbReference type="EMBL" id="JBHSPA010000069">
    <property type="protein sequence ID" value="MFC5831788.1"/>
    <property type="molecule type" value="Genomic_DNA"/>
</dbReference>
<protein>
    <recommendedName>
        <fullName evidence="3">Cyanobacterial TRADD-N associated 2 transmembrane domain-containing protein</fullName>
    </recommendedName>
</protein>
<evidence type="ECO:0000259" key="3">
    <source>
        <dbReference type="Pfam" id="PF20712"/>
    </source>
</evidence>
<feature type="compositionally biased region" description="Pro residues" evidence="1">
    <location>
        <begin position="224"/>
        <end position="238"/>
    </location>
</feature>
<proteinExistence type="predicted"/>
<gene>
    <name evidence="4" type="ORF">ACFPZ3_48750</name>
</gene>
<evidence type="ECO:0000256" key="2">
    <source>
        <dbReference type="SAM" id="Phobius"/>
    </source>
</evidence>
<evidence type="ECO:0000256" key="1">
    <source>
        <dbReference type="SAM" id="MobiDB-lite"/>
    </source>
</evidence>
<feature type="region of interest" description="Disordered" evidence="1">
    <location>
        <begin position="216"/>
        <end position="247"/>
    </location>
</feature>
<keyword evidence="2" id="KW-0812">Transmembrane</keyword>
<feature type="transmembrane region" description="Helical" evidence="2">
    <location>
        <begin position="109"/>
        <end position="128"/>
    </location>
</feature>
<dbReference type="Proteomes" id="UP001596058">
    <property type="component" value="Unassembled WGS sequence"/>
</dbReference>
<reference evidence="5" key="1">
    <citation type="journal article" date="2019" name="Int. J. Syst. Evol. Microbiol.">
        <title>The Global Catalogue of Microorganisms (GCM) 10K type strain sequencing project: providing services to taxonomists for standard genome sequencing and annotation.</title>
        <authorList>
            <consortium name="The Broad Institute Genomics Platform"/>
            <consortium name="The Broad Institute Genome Sequencing Center for Infectious Disease"/>
            <person name="Wu L."/>
            <person name="Ma J."/>
        </authorList>
    </citation>
    <scope>NUCLEOTIDE SEQUENCE [LARGE SCALE GENOMIC DNA]</scope>
    <source>
        <strain evidence="5">CCUG 53903</strain>
    </source>
</reference>
<evidence type="ECO:0000313" key="4">
    <source>
        <dbReference type="EMBL" id="MFC5831788.1"/>
    </source>
</evidence>
<feature type="domain" description="Cyanobacterial TRADD-N associated 2 transmembrane" evidence="3">
    <location>
        <begin position="99"/>
        <end position="165"/>
    </location>
</feature>
<keyword evidence="2" id="KW-0472">Membrane</keyword>
<name>A0ABW1D3L1_9ACTN</name>
<dbReference type="InterPro" id="IPR048567">
    <property type="entry name" value="CyanoTRADDas_TM"/>
</dbReference>
<organism evidence="4 5">
    <name type="scientific">Nonomuraea insulae</name>
    <dbReference type="NCBI Taxonomy" id="1616787"/>
    <lineage>
        <taxon>Bacteria</taxon>
        <taxon>Bacillati</taxon>
        <taxon>Actinomycetota</taxon>
        <taxon>Actinomycetes</taxon>
        <taxon>Streptosporangiales</taxon>
        <taxon>Streptosporangiaceae</taxon>
        <taxon>Nonomuraea</taxon>
    </lineage>
</organism>
<accession>A0ABW1D3L1</accession>
<comment type="caution">
    <text evidence="4">The sequence shown here is derived from an EMBL/GenBank/DDBJ whole genome shotgun (WGS) entry which is preliminary data.</text>
</comment>
<feature type="transmembrane region" description="Helical" evidence="2">
    <location>
        <begin position="134"/>
        <end position="152"/>
    </location>
</feature>
<sequence length="257" mass="28241">MIVSVMVMVMMLGFYDYLNTKSVNSLRLFMGIPAIILAVLALVITARRRQEKNERREEALRELRSAEGALKSSDRLELGKLWTTTQSRLNYYHELATDHAQQSFRNAQIAACTGFALLLTFAIIAVYADDPQSTIVSGVLGAIAAALAGYIGRTFIRSQESAASHLHAYFDQPVKFSRYLAAERLIAEMMALQPEQRAAISGELLRTIIAPDVFSGTSSSGGTSPPPVPAPSVPPPSGMPNGHNQHRRLHWPFLGRM</sequence>
<dbReference type="RefSeq" id="WP_379521247.1">
    <property type="nucleotide sequence ID" value="NZ_JBHSPA010000069.1"/>
</dbReference>
<keyword evidence="5" id="KW-1185">Reference proteome</keyword>